<feature type="domain" description="F-box" evidence="1">
    <location>
        <begin position="73"/>
        <end position="117"/>
    </location>
</feature>
<dbReference type="RefSeq" id="XP_007763689.1">
    <property type="nucleotide sequence ID" value="XM_007765499.1"/>
</dbReference>
<dbReference type="EMBL" id="JH711573">
    <property type="protein sequence ID" value="EIW87084.1"/>
    <property type="molecule type" value="Genomic_DNA"/>
</dbReference>
<dbReference type="Pfam" id="PF12937">
    <property type="entry name" value="F-box-like"/>
    <property type="match status" value="1"/>
</dbReference>
<protein>
    <recommendedName>
        <fullName evidence="1">F-box domain-containing protein</fullName>
    </recommendedName>
</protein>
<dbReference type="InterPro" id="IPR032675">
    <property type="entry name" value="LRR_dom_sf"/>
</dbReference>
<organism evidence="2 3">
    <name type="scientific">Coniophora puteana (strain RWD-64-598)</name>
    <name type="common">Brown rot fungus</name>
    <dbReference type="NCBI Taxonomy" id="741705"/>
    <lineage>
        <taxon>Eukaryota</taxon>
        <taxon>Fungi</taxon>
        <taxon>Dikarya</taxon>
        <taxon>Basidiomycota</taxon>
        <taxon>Agaricomycotina</taxon>
        <taxon>Agaricomycetes</taxon>
        <taxon>Agaricomycetidae</taxon>
        <taxon>Boletales</taxon>
        <taxon>Coniophorineae</taxon>
        <taxon>Coniophoraceae</taxon>
        <taxon>Coniophora</taxon>
    </lineage>
</organism>
<dbReference type="SUPFAM" id="SSF81383">
    <property type="entry name" value="F-box domain"/>
    <property type="match status" value="1"/>
</dbReference>
<reference evidence="3" key="1">
    <citation type="journal article" date="2012" name="Science">
        <title>The Paleozoic origin of enzymatic lignin decomposition reconstructed from 31 fungal genomes.</title>
        <authorList>
            <person name="Floudas D."/>
            <person name="Binder M."/>
            <person name="Riley R."/>
            <person name="Barry K."/>
            <person name="Blanchette R.A."/>
            <person name="Henrissat B."/>
            <person name="Martinez A.T."/>
            <person name="Otillar R."/>
            <person name="Spatafora J.W."/>
            <person name="Yadav J.S."/>
            <person name="Aerts A."/>
            <person name="Benoit I."/>
            <person name="Boyd A."/>
            <person name="Carlson A."/>
            <person name="Copeland A."/>
            <person name="Coutinho P.M."/>
            <person name="de Vries R.P."/>
            <person name="Ferreira P."/>
            <person name="Findley K."/>
            <person name="Foster B."/>
            <person name="Gaskell J."/>
            <person name="Glotzer D."/>
            <person name="Gorecki P."/>
            <person name="Heitman J."/>
            <person name="Hesse C."/>
            <person name="Hori C."/>
            <person name="Igarashi K."/>
            <person name="Jurgens J.A."/>
            <person name="Kallen N."/>
            <person name="Kersten P."/>
            <person name="Kohler A."/>
            <person name="Kuees U."/>
            <person name="Kumar T.K.A."/>
            <person name="Kuo A."/>
            <person name="LaButti K."/>
            <person name="Larrondo L.F."/>
            <person name="Lindquist E."/>
            <person name="Ling A."/>
            <person name="Lombard V."/>
            <person name="Lucas S."/>
            <person name="Lundell T."/>
            <person name="Martin R."/>
            <person name="McLaughlin D.J."/>
            <person name="Morgenstern I."/>
            <person name="Morin E."/>
            <person name="Murat C."/>
            <person name="Nagy L.G."/>
            <person name="Nolan M."/>
            <person name="Ohm R.A."/>
            <person name="Patyshakuliyeva A."/>
            <person name="Rokas A."/>
            <person name="Ruiz-Duenas F.J."/>
            <person name="Sabat G."/>
            <person name="Salamov A."/>
            <person name="Samejima M."/>
            <person name="Schmutz J."/>
            <person name="Slot J.C."/>
            <person name="St John F."/>
            <person name="Stenlid J."/>
            <person name="Sun H."/>
            <person name="Sun S."/>
            <person name="Syed K."/>
            <person name="Tsang A."/>
            <person name="Wiebenga A."/>
            <person name="Young D."/>
            <person name="Pisabarro A."/>
            <person name="Eastwood D.C."/>
            <person name="Martin F."/>
            <person name="Cullen D."/>
            <person name="Grigoriev I.V."/>
            <person name="Hibbett D.S."/>
        </authorList>
    </citation>
    <scope>NUCLEOTIDE SEQUENCE [LARGE SCALE GENOMIC DNA]</scope>
    <source>
        <strain evidence="3">RWD-64-598 SS2</strain>
    </source>
</reference>
<evidence type="ECO:0000259" key="1">
    <source>
        <dbReference type="Pfam" id="PF12937"/>
    </source>
</evidence>
<dbReference type="OrthoDB" id="2692326at2759"/>
<dbReference type="GeneID" id="19204564"/>
<dbReference type="KEGG" id="cput:CONPUDRAFT_161694"/>
<dbReference type="PANTHER" id="PTHR16134">
    <property type="entry name" value="F-BOX/TPR REPEAT PROTEIN POF3"/>
    <property type="match status" value="1"/>
</dbReference>
<dbReference type="PANTHER" id="PTHR16134:SF119">
    <property type="entry name" value="AT02038P-RELATED"/>
    <property type="match status" value="1"/>
</dbReference>
<evidence type="ECO:0000313" key="2">
    <source>
        <dbReference type="EMBL" id="EIW87084.1"/>
    </source>
</evidence>
<sequence length="589" mass="66627">MGHDVQPTASVDAWCRDTLVAEARIRIDRDIVSAYESISKSLTRILTRRHDKINTTYESIRTLRTTRNSLSKICALPPEILVTIFSHCSADWVPFSHVCEHWRDTLIYTPRFWSSFSINTSSLSPWSRVKLERSGVSPLDLKVAIRDGASLESQPTRELLQDTFRQSPRIRTLQLTFVADAIPLLVENLTAPALILESLMLARCDNADESDYLPGLFSDQTPALRRLLLEKCSPPMDSPVFTQLHWLEFKFVPPSLIPDAERLLAALRHTPALRELRIVESLPLETAITSLYFSDQPRSDVVSLPNLRRIRMLGSLDAYAGLLTLLDFPMTTRLRLDLGLRSPLDPALWNGVPFLPQKVFQDRRSSFDSAQTLEFTISSHHCVYKLYDTQDELDSRAAPRTIANARHKPTHHLDIRFISDSIRLIPRSCMFLPFIPASRLVVRMDQRAAVGLLPFRDLFRGCQQVRSFLLEGYGDFATAIGALNPRNTAGVVMPQLEELHIRWYDGKAGYAQSTPEDLMAALTERGNATGAPLRKLVLEGHYVLFTMFKPMVEILKGVVSEAYILSGGEVVKEDEWYHIEDPDSSSDLD</sequence>
<gene>
    <name evidence="2" type="ORF">CONPUDRAFT_161694</name>
</gene>
<dbReference type="InterPro" id="IPR001810">
    <property type="entry name" value="F-box_dom"/>
</dbReference>
<comment type="caution">
    <text evidence="2">The sequence shown here is derived from an EMBL/GenBank/DDBJ whole genome shotgun (WGS) entry which is preliminary data.</text>
</comment>
<dbReference type="InterPro" id="IPR036047">
    <property type="entry name" value="F-box-like_dom_sf"/>
</dbReference>
<dbReference type="AlphaFoldDB" id="A0A5M3N7K7"/>
<dbReference type="Gene3D" id="3.80.10.10">
    <property type="entry name" value="Ribonuclease Inhibitor"/>
    <property type="match status" value="1"/>
</dbReference>
<accession>A0A5M3N7K7</accession>
<proteinExistence type="predicted"/>
<name>A0A5M3N7K7_CONPW</name>
<evidence type="ECO:0000313" key="3">
    <source>
        <dbReference type="Proteomes" id="UP000053558"/>
    </source>
</evidence>
<dbReference type="Proteomes" id="UP000053558">
    <property type="component" value="Unassembled WGS sequence"/>
</dbReference>
<keyword evidence="3" id="KW-1185">Reference proteome</keyword>